<sequence length="150" mass="16270">RLVERGRWKCLWDCGKAETEGEGATWRVGETGYGSAMWCQGPSLPSGHLCQSRLVVIQAHTTLPIKDCLPGCPRASCSTSLSFSLTPSFLRSFCQSLSIPFPSPLVVSAHECLLFPLSSFPHHYPASDLKPVNPLSALRAGSGQDSHFQP</sequence>
<keyword evidence="2" id="KW-1185">Reference proteome</keyword>
<protein>
    <submittedName>
        <fullName evidence="1">Uncharacterized protein</fullName>
    </submittedName>
</protein>
<dbReference type="Proteomes" id="UP001479290">
    <property type="component" value="Unassembled WGS sequence"/>
</dbReference>
<organism evidence="1 2">
    <name type="scientific">Culter alburnus</name>
    <name type="common">Topmouth culter</name>
    <dbReference type="NCBI Taxonomy" id="194366"/>
    <lineage>
        <taxon>Eukaryota</taxon>
        <taxon>Metazoa</taxon>
        <taxon>Chordata</taxon>
        <taxon>Craniata</taxon>
        <taxon>Vertebrata</taxon>
        <taxon>Euteleostomi</taxon>
        <taxon>Actinopterygii</taxon>
        <taxon>Neopterygii</taxon>
        <taxon>Teleostei</taxon>
        <taxon>Ostariophysi</taxon>
        <taxon>Cypriniformes</taxon>
        <taxon>Xenocyprididae</taxon>
        <taxon>Xenocypridinae</taxon>
        <taxon>Culter</taxon>
    </lineage>
</organism>
<name>A0AAW1ZWX2_CULAL</name>
<gene>
    <name evidence="1" type="ORF">ABG768_004925</name>
</gene>
<evidence type="ECO:0000313" key="1">
    <source>
        <dbReference type="EMBL" id="KAK9965859.1"/>
    </source>
</evidence>
<dbReference type="EMBL" id="JAWDJR010000012">
    <property type="protein sequence ID" value="KAK9965859.1"/>
    <property type="molecule type" value="Genomic_DNA"/>
</dbReference>
<comment type="caution">
    <text evidence="1">The sequence shown here is derived from an EMBL/GenBank/DDBJ whole genome shotgun (WGS) entry which is preliminary data.</text>
</comment>
<evidence type="ECO:0000313" key="2">
    <source>
        <dbReference type="Proteomes" id="UP001479290"/>
    </source>
</evidence>
<dbReference type="AlphaFoldDB" id="A0AAW1ZWX2"/>
<feature type="non-terminal residue" evidence="1">
    <location>
        <position position="1"/>
    </location>
</feature>
<accession>A0AAW1ZWX2</accession>
<reference evidence="1 2" key="1">
    <citation type="submission" date="2024-05" db="EMBL/GenBank/DDBJ databases">
        <title>A high-quality chromosomal-level genome assembly of Topmouth culter (Culter alburnus).</title>
        <authorList>
            <person name="Zhao H."/>
        </authorList>
    </citation>
    <scope>NUCLEOTIDE SEQUENCE [LARGE SCALE GENOMIC DNA]</scope>
    <source>
        <strain evidence="1">CATC2023</strain>
        <tissue evidence="1">Muscle</tissue>
    </source>
</reference>
<proteinExistence type="predicted"/>